<protein>
    <submittedName>
        <fullName evidence="5">ABC transporter substrate-binding protein</fullName>
    </submittedName>
</protein>
<keyword evidence="6" id="KW-1185">Reference proteome</keyword>
<organism evidence="5 6">
    <name type="scientific">Spongiactinospora rosea</name>
    <dbReference type="NCBI Taxonomy" id="2248750"/>
    <lineage>
        <taxon>Bacteria</taxon>
        <taxon>Bacillati</taxon>
        <taxon>Actinomycetota</taxon>
        <taxon>Actinomycetes</taxon>
        <taxon>Streptosporangiales</taxon>
        <taxon>Streptosporangiaceae</taxon>
        <taxon>Spongiactinospora</taxon>
    </lineage>
</organism>
<sequence length="420" mass="43390">MPSRTLRMAAALSVATLAITTVAACSSKAETSAEDSGGMPTGPGVDASSINLGLLTDITGPFAAIDKQQNLGVKLYWDAKNAAGGVCDGRKVNLVTRDHGYDPQKAVSLYSDMAQQVLALQITVGSPTTLAVLPKLEQDKVLAVSMGWSPSVKDSESIIIPGTTYDIEMVNAVGYLIEENKLAKGDKIGYIYLKGDYGEPGLAGATFAAEANGMSVVGQQIDPTVSDLSGQVKKMADAGVKALFVSASGRQVSSAAAVADVEGLDVPIVAAAPGFSPESLTTGAGTAMEKNMLVVGSAAPFAGEGAGPEQVRNLYAKSGEKSITPSLWVTLGYAAASVMDQAITQACENKDLSREGLSKAFRQKGSYDTQQTTVPLDFSKPGVSPSTETFILKPSKGAEGGLELVKSGYTGPDTAKYQAR</sequence>
<dbReference type="AlphaFoldDB" id="A0A366LRS0"/>
<dbReference type="Pfam" id="PF13458">
    <property type="entry name" value="Peripla_BP_6"/>
    <property type="match status" value="1"/>
</dbReference>
<evidence type="ECO:0000313" key="6">
    <source>
        <dbReference type="Proteomes" id="UP000253303"/>
    </source>
</evidence>
<comment type="caution">
    <text evidence="5">The sequence shown here is derived from an EMBL/GenBank/DDBJ whole genome shotgun (WGS) entry which is preliminary data.</text>
</comment>
<dbReference type="InterPro" id="IPR028081">
    <property type="entry name" value="Leu-bd"/>
</dbReference>
<accession>A0A366LRS0</accession>
<feature type="domain" description="Leucine-binding protein" evidence="4">
    <location>
        <begin position="49"/>
        <end position="381"/>
    </location>
</feature>
<keyword evidence="2 3" id="KW-0732">Signal</keyword>
<reference evidence="5 6" key="1">
    <citation type="submission" date="2018-06" db="EMBL/GenBank/DDBJ databases">
        <title>Sphaerisporangium craniellae sp. nov., isolated from a marine sponge in the South China Sea.</title>
        <authorList>
            <person name="Li L."/>
        </authorList>
    </citation>
    <scope>NUCLEOTIDE SEQUENCE [LARGE SCALE GENOMIC DNA]</scope>
    <source>
        <strain evidence="5 6">LHW63015</strain>
    </source>
</reference>
<evidence type="ECO:0000259" key="4">
    <source>
        <dbReference type="Pfam" id="PF13458"/>
    </source>
</evidence>
<dbReference type="RefSeq" id="WP_113984822.1">
    <property type="nucleotide sequence ID" value="NZ_QMEY01000020.1"/>
</dbReference>
<dbReference type="OrthoDB" id="26870at2"/>
<evidence type="ECO:0000256" key="2">
    <source>
        <dbReference type="ARBA" id="ARBA00022729"/>
    </source>
</evidence>
<feature type="chain" id="PRO_5039432923" evidence="3">
    <location>
        <begin position="24"/>
        <end position="420"/>
    </location>
</feature>
<proteinExistence type="inferred from homology"/>
<dbReference type="PROSITE" id="PS51257">
    <property type="entry name" value="PROKAR_LIPOPROTEIN"/>
    <property type="match status" value="1"/>
</dbReference>
<evidence type="ECO:0000313" key="5">
    <source>
        <dbReference type="EMBL" id="RBQ15902.1"/>
    </source>
</evidence>
<dbReference type="PANTHER" id="PTHR47235:SF1">
    <property type="entry name" value="BLR6548 PROTEIN"/>
    <property type="match status" value="1"/>
</dbReference>
<gene>
    <name evidence="5" type="ORF">DP939_33395</name>
</gene>
<dbReference type="Gene3D" id="3.40.50.2300">
    <property type="match status" value="2"/>
</dbReference>
<dbReference type="EMBL" id="QMEY01000020">
    <property type="protein sequence ID" value="RBQ15902.1"/>
    <property type="molecule type" value="Genomic_DNA"/>
</dbReference>
<dbReference type="Proteomes" id="UP000253303">
    <property type="component" value="Unassembled WGS sequence"/>
</dbReference>
<feature type="signal peptide" evidence="3">
    <location>
        <begin position="1"/>
        <end position="23"/>
    </location>
</feature>
<evidence type="ECO:0000256" key="3">
    <source>
        <dbReference type="SAM" id="SignalP"/>
    </source>
</evidence>
<name>A0A366LRS0_9ACTN</name>
<comment type="similarity">
    <text evidence="1">Belongs to the leucine-binding protein family.</text>
</comment>
<dbReference type="InterPro" id="IPR028082">
    <property type="entry name" value="Peripla_BP_I"/>
</dbReference>
<evidence type="ECO:0000256" key="1">
    <source>
        <dbReference type="ARBA" id="ARBA00010062"/>
    </source>
</evidence>
<dbReference type="SUPFAM" id="SSF53822">
    <property type="entry name" value="Periplasmic binding protein-like I"/>
    <property type="match status" value="1"/>
</dbReference>
<dbReference type="PANTHER" id="PTHR47235">
    <property type="entry name" value="BLR6548 PROTEIN"/>
    <property type="match status" value="1"/>
</dbReference>